<feature type="disulfide bond" evidence="7">
    <location>
        <begin position="726"/>
        <end position="736"/>
    </location>
</feature>
<dbReference type="InterPro" id="IPR036772">
    <property type="entry name" value="SRCR-like_dom_sf"/>
</dbReference>
<dbReference type="FunFam" id="3.10.250.10:FF:000006">
    <property type="entry name" value="neurotrypsin isoform X2"/>
    <property type="match status" value="3"/>
</dbReference>
<feature type="disulfide bond" evidence="7">
    <location>
        <begin position="376"/>
        <end position="437"/>
    </location>
</feature>
<feature type="disulfide bond" evidence="7">
    <location>
        <begin position="571"/>
        <end position="635"/>
    </location>
</feature>
<feature type="disulfide bond" evidence="7">
    <location>
        <begin position="879"/>
        <end position="943"/>
    </location>
</feature>
<dbReference type="GO" id="GO:0016020">
    <property type="term" value="C:membrane"/>
    <property type="evidence" value="ECO:0007669"/>
    <property type="project" value="InterPro"/>
</dbReference>
<keyword evidence="3" id="KW-0732">Signal</keyword>
<feature type="disulfide bond" evidence="7">
    <location>
        <begin position="168"/>
        <end position="229"/>
    </location>
</feature>
<feature type="disulfide bond" evidence="7">
    <location>
        <begin position="51"/>
        <end position="115"/>
    </location>
</feature>
<sequence length="1099" mass="118766">LMPKDLTFVMFVSAEDVPTNEPTVSPRVVGGNNRCEGRVELNYRGSWGTVCDDGWDLNDAQVVCRKLGCGLALSAPGSARFGNGSGQILLDDVNCRGNEPSLELCSHRGWGSHNCGHHEDAGVICSDVPMRVVGGNNRCEGRVELNYRGSWGTVCDDGWDLNDAQVVCRKLGCGLALSAPGSAHFGHGSGQILLDDVNCRGNEPSLELCSHRGWGSHNCGHHEDAGVICSDAFLRLVNGTNRCEGRLEVYHQGNWGTVCDDDWDINDAHVVCRQLGCGLALSARGSAYFGQGTGNILLDDVRCRGNEISLEQCSHRGWEIHNCVHVEDAGVICSDGSLRLVNGTNRCEGRLEVYHRGNWGTVCDYGWDINDAHVVCRQIGCGWALSATKGTHFGQGSGNILFGGVQCGGYETSFGYCPHHNWEIHNCGHQDIAGVICTDAVLRLVNGTNRCEGRLEVYHRGSWGSVCDDGWDINDAHVVCGQALCGRALLATTNAHFGQGSGNILLDDVQCRGNETSLEQCSHRGWKIHNCVHVEDAGVICTGPLLRLVNGSNRCEGRLEVYHDRTWGTVCDDLWSMNDAHVVCRELGCGPALSAPGSARFGQGSGSILLDNVECTGSESSLLQCSHAGWGTHNCGHHEDASVICSEISTTISKHYLRLVNGRNRCEGRLEVYHDRSWGTVCDDIWSLNHAHVVCSEIGCGPALSAPESAHFGEGSGHIHLDNVECTGRESSLLRCSHTDWGTHNCNHREDASVICSEHSLRLVNGRNRCEGRLEVYHNRDWGTVCDDIWSLNHAHVVCRELGCGPAQSAPGNARFGQGSGHILLDNVQCTGNESSLLQCSHRAFFISPKETPLRLVNGSTKCEGRLEVYHSRTWGTVCDDIWNLNHAHVVCRELGCGPALSAPGSAHFGQGSGNILLDNVQCKGNETSLLHCSYAGWGTHNCGHHEDASVICSDFSGEMGVQNSTRSKTFNLKEKLLVAAFTKTKKLSPSVFCLGLESSVKWACQRELKPTGVPVAHCWQHTKWFLKSVCALCVAFTSHNVSVGRSALFPKGRGCEQASPSCAQQGACLGPLHHRESPACVTPSASQSSWLGGVVCCI</sequence>
<evidence type="ECO:0000256" key="3">
    <source>
        <dbReference type="ARBA" id="ARBA00022729"/>
    </source>
</evidence>
<keyword evidence="6" id="KW-0325">Glycoprotein</keyword>
<feature type="domain" description="SRCR" evidence="8">
    <location>
        <begin position="442"/>
        <end position="542"/>
    </location>
</feature>
<feature type="disulfide bond" evidence="7">
    <location>
        <begin position="511"/>
        <end position="521"/>
    </location>
</feature>
<feature type="disulfide bond" evidence="7">
    <location>
        <begin position="682"/>
        <end position="746"/>
    </location>
</feature>
<dbReference type="SUPFAM" id="SSF56487">
    <property type="entry name" value="SRCR-like"/>
    <property type="match status" value="9"/>
</dbReference>
<dbReference type="AlphaFoldDB" id="A0A670IC78"/>
<feature type="domain" description="SRCR" evidence="8">
    <location>
        <begin position="546"/>
        <end position="646"/>
    </location>
</feature>
<feature type="disulfide bond" evidence="7">
    <location>
        <begin position="272"/>
        <end position="333"/>
    </location>
</feature>
<feature type="disulfide bond" evidence="7">
    <location>
        <begin position="830"/>
        <end position="840"/>
    </location>
</feature>
<feature type="disulfide bond" evidence="7">
    <location>
        <begin position="892"/>
        <end position="953"/>
    </location>
</feature>
<evidence type="ECO:0000259" key="8">
    <source>
        <dbReference type="PROSITE" id="PS50287"/>
    </source>
</evidence>
<dbReference type="SMART" id="SM00202">
    <property type="entry name" value="SR"/>
    <property type="match status" value="9"/>
</dbReference>
<feature type="disulfide bond" evidence="7">
    <location>
        <begin position="64"/>
        <end position="125"/>
    </location>
</feature>
<feature type="domain" description="SRCR" evidence="8">
    <location>
        <begin position="26"/>
        <end position="126"/>
    </location>
</feature>
<feature type="domain" description="SRCR" evidence="8">
    <location>
        <begin position="130"/>
        <end position="230"/>
    </location>
</feature>
<reference evidence="9 10" key="1">
    <citation type="journal article" date="2019" name="Proc. Natl. Acad. Sci. U.S.A.">
        <title>Regulatory changes in pterin and carotenoid genes underlie balanced color polymorphisms in the wall lizard.</title>
        <authorList>
            <person name="Andrade P."/>
            <person name="Pinho C."/>
            <person name="Perez I de Lanuza G."/>
            <person name="Afonso S."/>
            <person name="Brejcha J."/>
            <person name="Rubin C.J."/>
            <person name="Wallerman O."/>
            <person name="Pereira P."/>
            <person name="Sabatino S.J."/>
            <person name="Bellati A."/>
            <person name="Pellitteri-Rosa D."/>
            <person name="Bosakova Z."/>
            <person name="Bunikis I."/>
            <person name="Carretero M.A."/>
            <person name="Feiner N."/>
            <person name="Marsik P."/>
            <person name="Pauperio F."/>
            <person name="Salvi D."/>
            <person name="Soler L."/>
            <person name="While G.M."/>
            <person name="Uller T."/>
            <person name="Font E."/>
            <person name="Andersson L."/>
            <person name="Carneiro M."/>
        </authorList>
    </citation>
    <scope>NUCLEOTIDE SEQUENCE</scope>
</reference>
<evidence type="ECO:0000256" key="5">
    <source>
        <dbReference type="ARBA" id="ARBA00023157"/>
    </source>
</evidence>
<feature type="disulfide bond" evidence="7">
    <location>
        <begin position="95"/>
        <end position="105"/>
    </location>
</feature>
<dbReference type="GeneTree" id="ENSGT00950000183145"/>
<dbReference type="PROSITE" id="PS00420">
    <property type="entry name" value="SRCR_1"/>
    <property type="match status" value="8"/>
</dbReference>
<name>A0A670IC78_PODMU</name>
<accession>A0A670IC78</accession>
<dbReference type="PANTHER" id="PTHR19331:SF22">
    <property type="entry name" value="DELETED IN MALIGNANT BRAIN TUMORS 1 PROTEIN"/>
    <property type="match status" value="1"/>
</dbReference>
<dbReference type="PANTHER" id="PTHR19331">
    <property type="entry name" value="SCAVENGER RECEPTOR DOMAIN-CONTAINING"/>
    <property type="match status" value="1"/>
</dbReference>
<keyword evidence="4" id="KW-0677">Repeat</keyword>
<feature type="domain" description="SRCR" evidence="8">
    <location>
        <begin position="338"/>
        <end position="438"/>
    </location>
</feature>
<feature type="domain" description="SRCR" evidence="8">
    <location>
        <begin position="234"/>
        <end position="334"/>
    </location>
</feature>
<organism evidence="9 10">
    <name type="scientific">Podarcis muralis</name>
    <name type="common">Wall lizard</name>
    <name type="synonym">Lacerta muralis</name>
    <dbReference type="NCBI Taxonomy" id="64176"/>
    <lineage>
        <taxon>Eukaryota</taxon>
        <taxon>Metazoa</taxon>
        <taxon>Chordata</taxon>
        <taxon>Craniata</taxon>
        <taxon>Vertebrata</taxon>
        <taxon>Euteleostomi</taxon>
        <taxon>Lepidosauria</taxon>
        <taxon>Squamata</taxon>
        <taxon>Bifurcata</taxon>
        <taxon>Unidentata</taxon>
        <taxon>Episquamata</taxon>
        <taxon>Laterata</taxon>
        <taxon>Lacertibaenia</taxon>
        <taxon>Lacertidae</taxon>
        <taxon>Podarcis</taxon>
    </lineage>
</organism>
<evidence type="ECO:0000256" key="7">
    <source>
        <dbReference type="PROSITE-ProRule" id="PRU00196"/>
    </source>
</evidence>
<comment type="subcellular location">
    <subcellularLocation>
        <location evidence="1">Secreted</location>
    </subcellularLocation>
</comment>
<feature type="domain" description="SRCR" evidence="8">
    <location>
        <begin position="657"/>
        <end position="757"/>
    </location>
</feature>
<dbReference type="Pfam" id="PF00530">
    <property type="entry name" value="SRCR"/>
    <property type="match status" value="9"/>
</dbReference>
<proteinExistence type="predicted"/>
<keyword evidence="5 7" id="KW-1015">Disulfide bond</keyword>
<feature type="disulfide bond" evidence="7">
    <location>
        <begin position="363"/>
        <end position="427"/>
    </location>
</feature>
<evidence type="ECO:0000256" key="2">
    <source>
        <dbReference type="ARBA" id="ARBA00022525"/>
    </source>
</evidence>
<feature type="disulfide bond" evidence="7">
    <location>
        <begin position="695"/>
        <end position="756"/>
    </location>
</feature>
<evidence type="ECO:0000256" key="4">
    <source>
        <dbReference type="ARBA" id="ARBA00022737"/>
    </source>
</evidence>
<dbReference type="PROSITE" id="PS50287">
    <property type="entry name" value="SRCR_2"/>
    <property type="match status" value="9"/>
</dbReference>
<dbReference type="Gene3D" id="3.10.250.10">
    <property type="entry name" value="SRCR-like domain"/>
    <property type="match status" value="9"/>
</dbReference>
<feature type="disulfide bond" evidence="7">
    <location>
        <begin position="407"/>
        <end position="417"/>
    </location>
</feature>
<feature type="disulfide bond" evidence="7">
    <location>
        <begin position="480"/>
        <end position="541"/>
    </location>
</feature>
<feature type="disulfide bond" evidence="7">
    <location>
        <begin position="923"/>
        <end position="933"/>
    </location>
</feature>
<reference evidence="9" key="2">
    <citation type="submission" date="2025-08" db="UniProtKB">
        <authorList>
            <consortium name="Ensembl"/>
        </authorList>
    </citation>
    <scope>IDENTIFICATION</scope>
</reference>
<feature type="disulfide bond" evidence="7">
    <location>
        <begin position="199"/>
        <end position="209"/>
    </location>
</feature>
<feature type="disulfide bond" evidence="7">
    <location>
        <begin position="303"/>
        <end position="313"/>
    </location>
</feature>
<feature type="disulfide bond" evidence="7">
    <location>
        <begin position="155"/>
        <end position="219"/>
    </location>
</feature>
<feature type="disulfide bond" evidence="7">
    <location>
        <begin position="584"/>
        <end position="645"/>
    </location>
</feature>
<feature type="disulfide bond" evidence="7">
    <location>
        <begin position="615"/>
        <end position="625"/>
    </location>
</feature>
<evidence type="ECO:0000313" key="10">
    <source>
        <dbReference type="Proteomes" id="UP000472272"/>
    </source>
</evidence>
<dbReference type="PRINTS" id="PR00258">
    <property type="entry name" value="SPERACTRCPTR"/>
</dbReference>
<protein>
    <recommendedName>
        <fullName evidence="8">SRCR domain-containing protein</fullName>
    </recommendedName>
</protein>
<keyword evidence="10" id="KW-1185">Reference proteome</keyword>
<dbReference type="FunFam" id="3.10.250.10:FF:000003">
    <property type="entry name" value="Deleted in malignant brain tumors 1"/>
    <property type="match status" value="6"/>
</dbReference>
<feature type="domain" description="SRCR" evidence="8">
    <location>
        <begin position="761"/>
        <end position="843"/>
    </location>
</feature>
<feature type="disulfide bond" evidence="7">
    <location>
        <begin position="467"/>
        <end position="531"/>
    </location>
</feature>
<dbReference type="Proteomes" id="UP000472272">
    <property type="component" value="Chromosome 5"/>
</dbReference>
<evidence type="ECO:0000313" key="9">
    <source>
        <dbReference type="Ensembl" id="ENSPMRP00000009288.1"/>
    </source>
</evidence>
<dbReference type="Ensembl" id="ENSPMRT00000009914.1">
    <property type="protein sequence ID" value="ENSPMRP00000009288.1"/>
    <property type="gene ID" value="ENSPMRG00000006230.1"/>
</dbReference>
<reference evidence="9" key="3">
    <citation type="submission" date="2025-09" db="UniProtKB">
        <authorList>
            <consortium name="Ensembl"/>
        </authorList>
    </citation>
    <scope>IDENTIFICATION</scope>
</reference>
<dbReference type="InterPro" id="IPR001190">
    <property type="entry name" value="SRCR"/>
</dbReference>
<evidence type="ECO:0000256" key="1">
    <source>
        <dbReference type="ARBA" id="ARBA00004613"/>
    </source>
</evidence>
<evidence type="ECO:0000256" key="6">
    <source>
        <dbReference type="ARBA" id="ARBA00023180"/>
    </source>
</evidence>
<keyword evidence="2" id="KW-0964">Secreted</keyword>
<comment type="caution">
    <text evidence="7">Lacks conserved residue(s) required for the propagation of feature annotation.</text>
</comment>
<feature type="disulfide bond" evidence="7">
    <location>
        <begin position="259"/>
        <end position="323"/>
    </location>
</feature>
<feature type="domain" description="SRCR" evidence="8">
    <location>
        <begin position="854"/>
        <end position="954"/>
    </location>
</feature>